<feature type="domain" description="LysM" evidence="1">
    <location>
        <begin position="404"/>
        <end position="448"/>
    </location>
</feature>
<dbReference type="InterPro" id="IPR023346">
    <property type="entry name" value="Lysozyme-like_dom_sf"/>
</dbReference>
<dbReference type="Gene3D" id="1.10.530.10">
    <property type="match status" value="1"/>
</dbReference>
<reference evidence="2" key="1">
    <citation type="submission" date="2016-10" db="EMBL/GenBank/DDBJ databases">
        <title>Sequence of Gallionella enrichment culture.</title>
        <authorList>
            <person name="Poehlein A."/>
            <person name="Muehling M."/>
            <person name="Daniel R."/>
        </authorList>
    </citation>
    <scope>NUCLEOTIDE SEQUENCE</scope>
</reference>
<comment type="caution">
    <text evidence="2">The sequence shown here is derived from an EMBL/GenBank/DDBJ whole genome shotgun (WGS) entry which is preliminary data.</text>
</comment>
<dbReference type="GO" id="GO:0008933">
    <property type="term" value="F:peptidoglycan lytic transglycosylase activity"/>
    <property type="evidence" value="ECO:0007669"/>
    <property type="project" value="InterPro"/>
</dbReference>
<dbReference type="EMBL" id="MLJW01000039">
    <property type="protein sequence ID" value="OIR07098.1"/>
    <property type="molecule type" value="Genomic_DNA"/>
</dbReference>
<name>A0A1J5SFI6_9ZZZZ</name>
<proteinExistence type="predicted"/>
<dbReference type="Pfam" id="PF01464">
    <property type="entry name" value="SLT"/>
    <property type="match status" value="1"/>
</dbReference>
<organism evidence="2">
    <name type="scientific">mine drainage metagenome</name>
    <dbReference type="NCBI Taxonomy" id="410659"/>
    <lineage>
        <taxon>unclassified sequences</taxon>
        <taxon>metagenomes</taxon>
        <taxon>ecological metagenomes</taxon>
    </lineage>
</organism>
<evidence type="ECO:0000259" key="1">
    <source>
        <dbReference type="PROSITE" id="PS51782"/>
    </source>
</evidence>
<evidence type="ECO:0000313" key="2">
    <source>
        <dbReference type="EMBL" id="OIR07098.1"/>
    </source>
</evidence>
<dbReference type="SUPFAM" id="SSF53955">
    <property type="entry name" value="Lysozyme-like"/>
    <property type="match status" value="1"/>
</dbReference>
<dbReference type="PANTHER" id="PTHR37423:SF2">
    <property type="entry name" value="MEMBRANE-BOUND LYTIC MUREIN TRANSGLYCOSYLASE C"/>
    <property type="match status" value="1"/>
</dbReference>
<dbReference type="PROSITE" id="PS00922">
    <property type="entry name" value="TRANSGLYCOSYLASE"/>
    <property type="match status" value="1"/>
</dbReference>
<dbReference type="AlphaFoldDB" id="A0A1J5SFI6"/>
<dbReference type="CDD" id="cd16894">
    <property type="entry name" value="MltD-like"/>
    <property type="match status" value="1"/>
</dbReference>
<dbReference type="InterPro" id="IPR036779">
    <property type="entry name" value="LysM_dom_sf"/>
</dbReference>
<dbReference type="PANTHER" id="PTHR37423">
    <property type="entry name" value="SOLUBLE LYTIC MUREIN TRANSGLYCOSYLASE-RELATED"/>
    <property type="match status" value="1"/>
</dbReference>
<keyword evidence="2" id="KW-0456">Lyase</keyword>
<protein>
    <submittedName>
        <fullName evidence="2">Membrane-bound lytic murein transglycosylase D</fullName>
        <ecNumber evidence="2">4.2.2.-</ecNumber>
    </submittedName>
</protein>
<accession>A0A1J5SFI6</accession>
<dbReference type="Gene3D" id="3.10.350.10">
    <property type="entry name" value="LysM domain"/>
    <property type="match status" value="1"/>
</dbReference>
<dbReference type="PROSITE" id="PS51782">
    <property type="entry name" value="LYSM"/>
    <property type="match status" value="1"/>
</dbReference>
<dbReference type="GO" id="GO:0016020">
    <property type="term" value="C:membrane"/>
    <property type="evidence" value="ECO:0007669"/>
    <property type="project" value="InterPro"/>
</dbReference>
<dbReference type="GO" id="GO:0000270">
    <property type="term" value="P:peptidoglycan metabolic process"/>
    <property type="evidence" value="ECO:0007669"/>
    <property type="project" value="InterPro"/>
</dbReference>
<sequence>MANNPKYRFDGGAPAYITFAVCPTQPLAGSRPLPAYPTQTRSTARPLLLALLRLLFACLCLGLSVSSGASSDTTGSTSTAAAAAPAGMTLALAQPADQVFSLDNQPPQEVSDNLPPLKTIDLTTPPDDLWQRIRNGFAMPNLDSPLVADRQAWYLNRPELLKTLIERSRRYLYYIVNELQKRGMPTELALLPMVESAYNPMAYSRARASGLWQFIPSTAKNYRLQQNWWRDQRRDIIASTGAALDYLQMIYEMNGDWHLALASYNWGENAVARAIAKNQALGLPTDYATLSQDMPLETRYYVPKLQALKNIIARPELFGIKLDPIPNEPYFGKVSKPADMDVTLAARLAETPLAEFKALNPAYNRPVMLAGKGDPMLLPTDKVQIFLANLQTHEEQEKPLSSWRTYTMKRHERFNSVAAKFHITPAQLKQINGITRRTRIGWGTTLLVPARGSTAGSNLHAVNLTLAPHELPRQKELRSRGHVVGKSAKHAAVRKHKVARKHAVIRKHAVVRKHVVLRKHSVVRKHVVIRKQAHRAPVNKHAAKKTKKKR</sequence>
<gene>
    <name evidence="2" type="primary">mltD_3</name>
    <name evidence="2" type="ORF">GALL_106850</name>
</gene>
<dbReference type="SUPFAM" id="SSF54106">
    <property type="entry name" value="LysM domain"/>
    <property type="match status" value="1"/>
</dbReference>
<dbReference type="InterPro" id="IPR000189">
    <property type="entry name" value="Transglyc_AS"/>
</dbReference>
<dbReference type="InterPro" id="IPR018392">
    <property type="entry name" value="LysM"/>
</dbReference>
<dbReference type="EC" id="4.2.2.-" evidence="2"/>
<dbReference type="InterPro" id="IPR008258">
    <property type="entry name" value="Transglycosylase_SLT_dom_1"/>
</dbReference>